<keyword evidence="2" id="KW-1185">Reference proteome</keyword>
<reference evidence="1" key="2">
    <citation type="submission" date="2020-09" db="EMBL/GenBank/DDBJ databases">
        <authorList>
            <person name="Sun Q."/>
            <person name="Zhou Y."/>
        </authorList>
    </citation>
    <scope>NUCLEOTIDE SEQUENCE</scope>
    <source>
        <strain evidence="1">CGMCC 1.15958</strain>
    </source>
</reference>
<proteinExistence type="predicted"/>
<name>A0A916YHM3_9BACT</name>
<accession>A0A916YHM3</accession>
<dbReference type="EMBL" id="BMKK01000001">
    <property type="protein sequence ID" value="GGD45095.1"/>
    <property type="molecule type" value="Genomic_DNA"/>
</dbReference>
<protein>
    <submittedName>
        <fullName evidence="1">Uncharacterized protein</fullName>
    </submittedName>
</protein>
<dbReference type="Proteomes" id="UP000609064">
    <property type="component" value="Unassembled WGS sequence"/>
</dbReference>
<sequence>MLYFLQIIELKNKEGRFTFLRENAENITFRQADNILHIPKSDFKKEDIIEIYESVKLFGKVPIKRVLRAIN</sequence>
<dbReference type="AlphaFoldDB" id="A0A916YHM3"/>
<evidence type="ECO:0000313" key="2">
    <source>
        <dbReference type="Proteomes" id="UP000609064"/>
    </source>
</evidence>
<evidence type="ECO:0000313" key="1">
    <source>
        <dbReference type="EMBL" id="GGD45095.1"/>
    </source>
</evidence>
<dbReference type="RefSeq" id="WP_188764572.1">
    <property type="nucleotide sequence ID" value="NZ_BMKK01000001.1"/>
</dbReference>
<comment type="caution">
    <text evidence="1">The sequence shown here is derived from an EMBL/GenBank/DDBJ whole genome shotgun (WGS) entry which is preliminary data.</text>
</comment>
<reference evidence="1" key="1">
    <citation type="journal article" date="2014" name="Int. J. Syst. Evol. Microbiol.">
        <title>Complete genome sequence of Corynebacterium casei LMG S-19264T (=DSM 44701T), isolated from a smear-ripened cheese.</title>
        <authorList>
            <consortium name="US DOE Joint Genome Institute (JGI-PGF)"/>
            <person name="Walter F."/>
            <person name="Albersmeier A."/>
            <person name="Kalinowski J."/>
            <person name="Ruckert C."/>
        </authorList>
    </citation>
    <scope>NUCLEOTIDE SEQUENCE</scope>
    <source>
        <strain evidence="1">CGMCC 1.15958</strain>
    </source>
</reference>
<gene>
    <name evidence="1" type="ORF">GCM10011514_06430</name>
</gene>
<organism evidence="1 2">
    <name type="scientific">Emticicia aquatilis</name>
    <dbReference type="NCBI Taxonomy" id="1537369"/>
    <lineage>
        <taxon>Bacteria</taxon>
        <taxon>Pseudomonadati</taxon>
        <taxon>Bacteroidota</taxon>
        <taxon>Cytophagia</taxon>
        <taxon>Cytophagales</taxon>
        <taxon>Leadbetterellaceae</taxon>
        <taxon>Emticicia</taxon>
    </lineage>
</organism>